<reference evidence="3 4" key="1">
    <citation type="submission" date="2024-06" db="EMBL/GenBank/DDBJ databases">
        <title>Genomic Encyclopedia of Type Strains, Phase V (KMG-V): Genome sequencing to study the core and pangenomes of soil and plant-associated prokaryotes.</title>
        <authorList>
            <person name="Whitman W."/>
        </authorList>
    </citation>
    <scope>NUCLEOTIDE SEQUENCE [LARGE SCALE GENOMIC DNA]</scope>
    <source>
        <strain evidence="3 4">NE40</strain>
    </source>
</reference>
<gene>
    <name evidence="3" type="ORF">V5J35_000293</name>
</gene>
<dbReference type="PANTHER" id="PTHR23416">
    <property type="entry name" value="SIALIC ACID SYNTHASE-RELATED"/>
    <property type="match status" value="1"/>
</dbReference>
<dbReference type="PANTHER" id="PTHR23416:SF23">
    <property type="entry name" value="ACETYLTRANSFERASE C18B11.09C-RELATED"/>
    <property type="match status" value="1"/>
</dbReference>
<dbReference type="SUPFAM" id="SSF51161">
    <property type="entry name" value="Trimeric LpxA-like enzymes"/>
    <property type="match status" value="1"/>
</dbReference>
<dbReference type="Pfam" id="PF00132">
    <property type="entry name" value="Hexapep"/>
    <property type="match status" value="1"/>
</dbReference>
<evidence type="ECO:0000256" key="2">
    <source>
        <dbReference type="ARBA" id="ARBA00022679"/>
    </source>
</evidence>
<dbReference type="CDD" id="cd04647">
    <property type="entry name" value="LbH_MAT_like"/>
    <property type="match status" value="1"/>
</dbReference>
<evidence type="ECO:0000313" key="4">
    <source>
        <dbReference type="Proteomes" id="UP001549366"/>
    </source>
</evidence>
<dbReference type="InterPro" id="IPR051159">
    <property type="entry name" value="Hexapeptide_acetyltransf"/>
</dbReference>
<evidence type="ECO:0000256" key="1">
    <source>
        <dbReference type="ARBA" id="ARBA00007274"/>
    </source>
</evidence>
<accession>A0ABV2SD22</accession>
<protein>
    <submittedName>
        <fullName evidence="3">Acetyltransferase-like isoleucine patch superfamily enzyme</fullName>
    </submittedName>
</protein>
<dbReference type="EMBL" id="JBEWTB010000002">
    <property type="protein sequence ID" value="MET4755101.1"/>
    <property type="molecule type" value="Genomic_DNA"/>
</dbReference>
<proteinExistence type="inferred from homology"/>
<comment type="caution">
    <text evidence="3">The sequence shown here is derived from an EMBL/GenBank/DDBJ whole genome shotgun (WGS) entry which is preliminary data.</text>
</comment>
<comment type="similarity">
    <text evidence="1">Belongs to the transferase hexapeptide repeat family.</text>
</comment>
<dbReference type="Proteomes" id="UP001549366">
    <property type="component" value="Unassembled WGS sequence"/>
</dbReference>
<keyword evidence="4" id="KW-1185">Reference proteome</keyword>
<keyword evidence="2" id="KW-0808">Transferase</keyword>
<organism evidence="3 4">
    <name type="scientific">Endozoicomonas lisbonensis</name>
    <dbReference type="NCBI Taxonomy" id="3120522"/>
    <lineage>
        <taxon>Bacteria</taxon>
        <taxon>Pseudomonadati</taxon>
        <taxon>Pseudomonadota</taxon>
        <taxon>Gammaproteobacteria</taxon>
        <taxon>Oceanospirillales</taxon>
        <taxon>Endozoicomonadaceae</taxon>
        <taxon>Endozoicomonas</taxon>
    </lineage>
</organism>
<dbReference type="InterPro" id="IPR011004">
    <property type="entry name" value="Trimer_LpxA-like_sf"/>
</dbReference>
<dbReference type="Gene3D" id="2.160.10.10">
    <property type="entry name" value="Hexapeptide repeat proteins"/>
    <property type="match status" value="1"/>
</dbReference>
<dbReference type="InterPro" id="IPR001451">
    <property type="entry name" value="Hexapep"/>
</dbReference>
<evidence type="ECO:0000313" key="3">
    <source>
        <dbReference type="EMBL" id="MET4755101.1"/>
    </source>
</evidence>
<name>A0ABV2SD22_9GAMM</name>
<sequence length="204" mass="22525">MLKILLRCLSVVKFIPIVKCFLETQGTSAPIKITSYLKHKALPKKVPYWPVDSTSRVTSVNNILIGIGTAPGLSPGCYIQGIGKVKIGDYTIIAPNVGIISGNHDINDYRKHNPSSVKIGKYCWIGMNSVILPGVTLGDHTVVAAGSVVTKSFTDGYQVIAGNPAKPIKKIKKDKCQQYKNKNEYIGYYELSKFEKFRSKYLNE</sequence>